<evidence type="ECO:0000313" key="3">
    <source>
        <dbReference type="EMBL" id="MDR4306204.1"/>
    </source>
</evidence>
<dbReference type="InterPro" id="IPR005135">
    <property type="entry name" value="Endo/exonuclease/phosphatase"/>
</dbReference>
<dbReference type="GO" id="GO:0004519">
    <property type="term" value="F:endonuclease activity"/>
    <property type="evidence" value="ECO:0007669"/>
    <property type="project" value="UniProtKB-KW"/>
</dbReference>
<dbReference type="Pfam" id="PF03372">
    <property type="entry name" value="Exo_endo_phos"/>
    <property type="match status" value="1"/>
</dbReference>
<comment type="caution">
    <text evidence="3">The sequence shown here is derived from an EMBL/GenBank/DDBJ whole genome shotgun (WGS) entry which is preliminary data.</text>
</comment>
<feature type="domain" description="Endonuclease/exonuclease/phosphatase" evidence="2">
    <location>
        <begin position="4"/>
        <end position="220"/>
    </location>
</feature>
<dbReference type="PANTHER" id="PTHR14859:SF1">
    <property type="entry name" value="PGAP2-INTERACTING PROTEIN"/>
    <property type="match status" value="1"/>
</dbReference>
<dbReference type="Proteomes" id="UP001181622">
    <property type="component" value="Unassembled WGS sequence"/>
</dbReference>
<dbReference type="EMBL" id="JADBEO010000009">
    <property type="protein sequence ID" value="MDR4306204.1"/>
    <property type="molecule type" value="Genomic_DNA"/>
</dbReference>
<dbReference type="Gene3D" id="3.60.10.10">
    <property type="entry name" value="Endonuclease/exonuclease/phosphatase"/>
    <property type="match status" value="1"/>
</dbReference>
<evidence type="ECO:0000313" key="4">
    <source>
        <dbReference type="Proteomes" id="UP001181622"/>
    </source>
</evidence>
<reference evidence="3" key="1">
    <citation type="submission" date="2020-10" db="EMBL/GenBank/DDBJ databases">
        <authorList>
            <person name="Abbas A."/>
            <person name="Razzaq R."/>
            <person name="Waqas M."/>
            <person name="Abbas N."/>
            <person name="Nielsen T.K."/>
            <person name="Hansen L.H."/>
            <person name="Hussain S."/>
            <person name="Shahid M."/>
        </authorList>
    </citation>
    <scope>NUCLEOTIDE SEQUENCE</scope>
    <source>
        <strain evidence="3">S14</strain>
    </source>
</reference>
<keyword evidence="3" id="KW-0378">Hydrolase</keyword>
<evidence type="ECO:0000256" key="1">
    <source>
        <dbReference type="SAM" id="MobiDB-lite"/>
    </source>
</evidence>
<gene>
    <name evidence="3" type="ORF">IHQ68_06180</name>
</gene>
<name>A0ABU1DDN2_9HYPH</name>
<evidence type="ECO:0000259" key="2">
    <source>
        <dbReference type="Pfam" id="PF03372"/>
    </source>
</evidence>
<accession>A0ABU1DDN2</accession>
<keyword evidence="4" id="KW-1185">Reference proteome</keyword>
<feature type="region of interest" description="Disordered" evidence="1">
    <location>
        <begin position="229"/>
        <end position="256"/>
    </location>
</feature>
<dbReference type="SUPFAM" id="SSF56219">
    <property type="entry name" value="DNase I-like"/>
    <property type="match status" value="1"/>
</dbReference>
<keyword evidence="3" id="KW-0255">Endonuclease</keyword>
<dbReference type="InterPro" id="IPR051916">
    <property type="entry name" value="GPI-anchor_lipid_remodeler"/>
</dbReference>
<keyword evidence="3" id="KW-0540">Nuclease</keyword>
<dbReference type="RefSeq" id="WP_309389875.1">
    <property type="nucleotide sequence ID" value="NZ_JADBEO010000009.1"/>
</dbReference>
<organism evidence="3 4">
    <name type="scientific">Chelatococcus sambhunathii</name>
    <dbReference type="NCBI Taxonomy" id="363953"/>
    <lineage>
        <taxon>Bacteria</taxon>
        <taxon>Pseudomonadati</taxon>
        <taxon>Pseudomonadota</taxon>
        <taxon>Alphaproteobacteria</taxon>
        <taxon>Hyphomicrobiales</taxon>
        <taxon>Chelatococcaceae</taxon>
        <taxon>Chelatococcus</taxon>
    </lineage>
</organism>
<dbReference type="PANTHER" id="PTHR14859">
    <property type="entry name" value="CALCOFLUOR WHITE HYPERSENSITIVE PROTEIN PRECURSOR"/>
    <property type="match status" value="1"/>
</dbReference>
<proteinExistence type="predicted"/>
<dbReference type="InterPro" id="IPR036691">
    <property type="entry name" value="Endo/exonu/phosph_ase_sf"/>
</dbReference>
<sequence>MKVATYNIHKCVGTDGRSRPDRIIAVLKEIGADVVALQEVDRRFGSRIGLLDLEALGRETGLRLLAQSDAVDGHGWHGNALLVSREPVSYHRIRMRLPGVEPRGAVLVDLDFGEGPFRIIAAHFGLLRRSRLSQAGALVTAFGRLPPMPTILLGDLNEWRTRRGSSLNVFEPLFGQPRPLPSFPSRRPIFPLDRIFGWPRGLINELAVHDTPLARRASDHLPLTARVDLTGPGLMAHPDRPRPSSPTTERPGRDSV</sequence>
<protein>
    <submittedName>
        <fullName evidence="3">Endonuclease/exonuclease/phosphatase family protein</fullName>
    </submittedName>
</protein>